<feature type="transmembrane region" description="Helical" evidence="6">
    <location>
        <begin position="171"/>
        <end position="191"/>
    </location>
</feature>
<keyword evidence="3 4" id="KW-0597">Phosphoprotein</keyword>
<dbReference type="InterPro" id="IPR000014">
    <property type="entry name" value="PAS"/>
</dbReference>
<dbReference type="AlphaFoldDB" id="A0A7W0C9E7"/>
<keyword evidence="6" id="KW-1133">Transmembrane helix</keyword>
<dbReference type="GO" id="GO:0000155">
    <property type="term" value="F:phosphorelay sensor kinase activity"/>
    <property type="evidence" value="ECO:0007669"/>
    <property type="project" value="InterPro"/>
</dbReference>
<feature type="transmembrane region" description="Helical" evidence="6">
    <location>
        <begin position="65"/>
        <end position="81"/>
    </location>
</feature>
<evidence type="ECO:0000256" key="2">
    <source>
        <dbReference type="ARBA" id="ARBA00012438"/>
    </source>
</evidence>
<dbReference type="PANTHER" id="PTHR43065">
    <property type="entry name" value="SENSOR HISTIDINE KINASE"/>
    <property type="match status" value="1"/>
</dbReference>
<dbReference type="Gene3D" id="1.10.287.130">
    <property type="match status" value="1"/>
</dbReference>
<dbReference type="InterPro" id="IPR003594">
    <property type="entry name" value="HATPase_dom"/>
</dbReference>
<dbReference type="PROSITE" id="PS50109">
    <property type="entry name" value="HIS_KIN"/>
    <property type="match status" value="1"/>
</dbReference>
<evidence type="ECO:0000256" key="3">
    <source>
        <dbReference type="ARBA" id="ARBA00022553"/>
    </source>
</evidence>
<keyword evidence="6" id="KW-0812">Transmembrane</keyword>
<dbReference type="SUPFAM" id="SSF55874">
    <property type="entry name" value="ATPase domain of HSP90 chaperone/DNA topoisomerase II/histidine kinase"/>
    <property type="match status" value="1"/>
</dbReference>
<dbReference type="Gene3D" id="3.30.450.20">
    <property type="entry name" value="PAS domain"/>
    <property type="match status" value="1"/>
</dbReference>
<proteinExistence type="predicted"/>
<dbReference type="Gene3D" id="3.30.565.10">
    <property type="entry name" value="Histidine kinase-like ATPase, C-terminal domain"/>
    <property type="match status" value="1"/>
</dbReference>
<dbReference type="InterPro" id="IPR013656">
    <property type="entry name" value="PAS_4"/>
</dbReference>
<dbReference type="SUPFAM" id="SSF55785">
    <property type="entry name" value="PYP-like sensor domain (PAS domain)"/>
    <property type="match status" value="1"/>
</dbReference>
<dbReference type="SMART" id="SM00388">
    <property type="entry name" value="HisKA"/>
    <property type="match status" value="1"/>
</dbReference>
<accession>A0A7W0C9E7</accession>
<dbReference type="EC" id="2.7.13.3" evidence="2"/>
<dbReference type="Pfam" id="PF20969">
    <property type="entry name" value="MASE11"/>
    <property type="match status" value="1"/>
</dbReference>
<organism evidence="9 10">
    <name type="scientific">Desulfosalsimonas propionicica</name>
    <dbReference type="NCBI Taxonomy" id="332175"/>
    <lineage>
        <taxon>Bacteria</taxon>
        <taxon>Pseudomonadati</taxon>
        <taxon>Thermodesulfobacteriota</taxon>
        <taxon>Desulfobacteria</taxon>
        <taxon>Desulfobacterales</taxon>
        <taxon>Desulfosalsimonadaceae</taxon>
        <taxon>Desulfosalsimonas</taxon>
    </lineage>
</organism>
<sequence length="749" mass="82234">MRKIWGLIKTIALPGIVRGSAPSDEIRLMQERFLRRLLYISAIASVPALFIASKETRAIGDNVSPLFYLTLFVIIAAMTLLQNRMAFFWKTSLLLAVFFACGFHNLIHFGFSGAGIHIFLIISVLITVLLGQRAGILTLIAGLATIVGVGVAMSTGVVSVDADLNFLSKQMISWLTAAGVFVFFAGAGVLIPGKLQNEMVRSLEAQKLQSNELSRANAELKNEIFRRKQAEDAYRLQALVLDQIQDRVTVTDLDGNITYVNKAEAQAPAFSQKAHNHDAAVLCSPDTDKTASIDRIMKQTKQKGYWHGKMSGSTATGNEAFMDCRTQLIHDTIGNPVAVCFIATDTTEQARLEKQLNQAQKMESVGRLAGGVAHDFNNMLSIINGYAELCLDQLDPAEPIYKNIREIYSAGNRSTAIVRQLLAFARKQTASPLPVDLNETISNMVKMLQRLIGENIHLQWFPGNNLWKIRIDPSQIDQIMANLAVNARDAISDVGRLTIETKNVVFDDSDWQSLAGLPPGQYVMLAVSDNGCGMNPKTMDSIFEPFFTTKTAGEGTGLGLSTIYGIVKQNSGFINAYSEPGKGTSFKIYLPRHTEAQSSSVHAQEPGPQLPTGSETVLVVEDETAILQLTGSMLEKLGYTVINAESPKAALHLAETYGEKIDLLITDVIMPEMNGRELFRQLSACNPEIRALYMSGYTSRVIAQHGVLEKGVQFIQKPFSIRELALKVRQAVDPAWMPCQKKDSPAKKT</sequence>
<name>A0A7W0C9E7_9BACT</name>
<evidence type="ECO:0000256" key="5">
    <source>
        <dbReference type="SAM" id="Coils"/>
    </source>
</evidence>
<evidence type="ECO:0000313" key="9">
    <source>
        <dbReference type="EMBL" id="MBA2881530.1"/>
    </source>
</evidence>
<dbReference type="InterPro" id="IPR003661">
    <property type="entry name" value="HisK_dim/P_dom"/>
</dbReference>
<dbReference type="Pfam" id="PF00072">
    <property type="entry name" value="Response_reg"/>
    <property type="match status" value="1"/>
</dbReference>
<evidence type="ECO:0000256" key="6">
    <source>
        <dbReference type="SAM" id="Phobius"/>
    </source>
</evidence>
<dbReference type="InterPro" id="IPR011006">
    <property type="entry name" value="CheY-like_superfamily"/>
</dbReference>
<dbReference type="RefSeq" id="WP_181551180.1">
    <property type="nucleotide sequence ID" value="NZ_JACDUS010000004.1"/>
</dbReference>
<dbReference type="Pfam" id="PF02518">
    <property type="entry name" value="HATPase_c"/>
    <property type="match status" value="1"/>
</dbReference>
<feature type="modified residue" description="4-aspartylphosphate" evidence="4">
    <location>
        <position position="667"/>
    </location>
</feature>
<dbReference type="CDD" id="cd00082">
    <property type="entry name" value="HisKA"/>
    <property type="match status" value="1"/>
</dbReference>
<dbReference type="InterPro" id="IPR004358">
    <property type="entry name" value="Sig_transdc_His_kin-like_C"/>
</dbReference>
<dbReference type="EMBL" id="JACDUS010000004">
    <property type="protein sequence ID" value="MBA2881530.1"/>
    <property type="molecule type" value="Genomic_DNA"/>
</dbReference>
<dbReference type="SUPFAM" id="SSF47384">
    <property type="entry name" value="Homodimeric domain of signal transducing histidine kinase"/>
    <property type="match status" value="1"/>
</dbReference>
<dbReference type="InterPro" id="IPR035965">
    <property type="entry name" value="PAS-like_dom_sf"/>
</dbReference>
<dbReference type="PRINTS" id="PR00344">
    <property type="entry name" value="BCTRLSENSOR"/>
</dbReference>
<feature type="transmembrane region" description="Helical" evidence="6">
    <location>
        <begin position="113"/>
        <end position="130"/>
    </location>
</feature>
<gene>
    <name evidence="9" type="ORF">HNR65_001857</name>
</gene>
<dbReference type="InterPro" id="IPR036890">
    <property type="entry name" value="HATPase_C_sf"/>
</dbReference>
<evidence type="ECO:0000313" key="10">
    <source>
        <dbReference type="Proteomes" id="UP000525298"/>
    </source>
</evidence>
<dbReference type="SMART" id="SM00448">
    <property type="entry name" value="REC"/>
    <property type="match status" value="1"/>
</dbReference>
<feature type="domain" description="Response regulatory" evidence="8">
    <location>
        <begin position="616"/>
        <end position="732"/>
    </location>
</feature>
<evidence type="ECO:0000256" key="1">
    <source>
        <dbReference type="ARBA" id="ARBA00000085"/>
    </source>
</evidence>
<feature type="transmembrane region" description="Helical" evidence="6">
    <location>
        <begin position="137"/>
        <end position="159"/>
    </location>
</feature>
<feature type="coiled-coil region" evidence="5">
    <location>
        <begin position="203"/>
        <end position="233"/>
    </location>
</feature>
<dbReference type="Gene3D" id="3.40.50.2300">
    <property type="match status" value="1"/>
</dbReference>
<feature type="transmembrane region" description="Helical" evidence="6">
    <location>
        <begin position="37"/>
        <end position="53"/>
    </location>
</feature>
<dbReference type="SUPFAM" id="SSF52172">
    <property type="entry name" value="CheY-like"/>
    <property type="match status" value="1"/>
</dbReference>
<keyword evidence="10" id="KW-1185">Reference proteome</keyword>
<dbReference type="InterPro" id="IPR005467">
    <property type="entry name" value="His_kinase_dom"/>
</dbReference>
<dbReference type="PANTHER" id="PTHR43065:SF42">
    <property type="entry name" value="TWO-COMPONENT SENSOR PPRA"/>
    <property type="match status" value="1"/>
</dbReference>
<dbReference type="InterPro" id="IPR001789">
    <property type="entry name" value="Sig_transdc_resp-reg_receiver"/>
</dbReference>
<evidence type="ECO:0000256" key="4">
    <source>
        <dbReference type="PROSITE-ProRule" id="PRU00169"/>
    </source>
</evidence>
<keyword evidence="6" id="KW-0472">Membrane</keyword>
<feature type="domain" description="Histidine kinase" evidence="7">
    <location>
        <begin position="371"/>
        <end position="594"/>
    </location>
</feature>
<dbReference type="Proteomes" id="UP000525298">
    <property type="component" value="Unassembled WGS sequence"/>
</dbReference>
<dbReference type="Pfam" id="PF00512">
    <property type="entry name" value="HisKA"/>
    <property type="match status" value="1"/>
</dbReference>
<protein>
    <recommendedName>
        <fullName evidence="2">histidine kinase</fullName>
        <ecNumber evidence="2">2.7.13.3</ecNumber>
    </recommendedName>
</protein>
<dbReference type="NCBIfam" id="TIGR00229">
    <property type="entry name" value="sensory_box"/>
    <property type="match status" value="1"/>
</dbReference>
<evidence type="ECO:0000259" key="7">
    <source>
        <dbReference type="PROSITE" id="PS50109"/>
    </source>
</evidence>
<dbReference type="SMART" id="SM00387">
    <property type="entry name" value="HATPase_c"/>
    <property type="match status" value="1"/>
</dbReference>
<keyword evidence="5" id="KW-0175">Coiled coil</keyword>
<dbReference type="Pfam" id="PF08448">
    <property type="entry name" value="PAS_4"/>
    <property type="match status" value="1"/>
</dbReference>
<dbReference type="InterPro" id="IPR036097">
    <property type="entry name" value="HisK_dim/P_sf"/>
</dbReference>
<dbReference type="InterPro" id="IPR048437">
    <property type="entry name" value="MASE11"/>
</dbReference>
<comment type="caution">
    <text evidence="9">The sequence shown here is derived from an EMBL/GenBank/DDBJ whole genome shotgun (WGS) entry which is preliminary data.</text>
</comment>
<comment type="catalytic activity">
    <reaction evidence="1">
        <text>ATP + protein L-histidine = ADP + protein N-phospho-L-histidine.</text>
        <dbReference type="EC" id="2.7.13.3"/>
    </reaction>
</comment>
<reference evidence="9 10" key="1">
    <citation type="submission" date="2020-07" db="EMBL/GenBank/DDBJ databases">
        <title>Genomic Encyclopedia of Type Strains, Phase IV (KMG-IV): sequencing the most valuable type-strain genomes for metagenomic binning, comparative biology and taxonomic classification.</title>
        <authorList>
            <person name="Goeker M."/>
        </authorList>
    </citation>
    <scope>NUCLEOTIDE SEQUENCE [LARGE SCALE GENOMIC DNA]</scope>
    <source>
        <strain evidence="9 10">DSM 17721</strain>
    </source>
</reference>
<evidence type="ECO:0000259" key="8">
    <source>
        <dbReference type="PROSITE" id="PS50110"/>
    </source>
</evidence>
<dbReference type="PROSITE" id="PS50110">
    <property type="entry name" value="RESPONSE_REGULATORY"/>
    <property type="match status" value="1"/>
</dbReference>